<dbReference type="InterPro" id="IPR029039">
    <property type="entry name" value="Flavoprotein-like_sf"/>
</dbReference>
<comment type="cofactor">
    <cofactor evidence="1 7">
        <name>FMN</name>
        <dbReference type="ChEBI" id="CHEBI:58210"/>
    </cofactor>
</comment>
<keyword evidence="10" id="KW-1185">Reference proteome</keyword>
<dbReference type="SUPFAM" id="SSF52218">
    <property type="entry name" value="Flavoproteins"/>
    <property type="match status" value="1"/>
</dbReference>
<comment type="similarity">
    <text evidence="2 7">Belongs to the flavodoxin family.</text>
</comment>
<dbReference type="InterPro" id="IPR050619">
    <property type="entry name" value="Flavodoxin"/>
</dbReference>
<evidence type="ECO:0000256" key="7">
    <source>
        <dbReference type="PIRNR" id="PIRNR038996"/>
    </source>
</evidence>
<evidence type="ECO:0000256" key="4">
    <source>
        <dbReference type="ARBA" id="ARBA00022630"/>
    </source>
</evidence>
<dbReference type="EMBL" id="JACIER010000004">
    <property type="protein sequence ID" value="MBB4043506.1"/>
    <property type="molecule type" value="Genomic_DNA"/>
</dbReference>
<dbReference type="PIRSF" id="PIRSF038996">
    <property type="entry name" value="FldA"/>
    <property type="match status" value="1"/>
</dbReference>
<evidence type="ECO:0000256" key="2">
    <source>
        <dbReference type="ARBA" id="ARBA00005267"/>
    </source>
</evidence>
<keyword evidence="5 7" id="KW-0288">FMN</keyword>
<dbReference type="GO" id="GO:0009055">
    <property type="term" value="F:electron transfer activity"/>
    <property type="evidence" value="ECO:0007669"/>
    <property type="project" value="UniProtKB-UniRule"/>
</dbReference>
<dbReference type="NCBIfam" id="NF006739">
    <property type="entry name" value="PRK09267.1-5"/>
    <property type="match status" value="1"/>
</dbReference>
<accession>A0A840CW01</accession>
<dbReference type="GO" id="GO:0010181">
    <property type="term" value="F:FMN binding"/>
    <property type="evidence" value="ECO:0007669"/>
    <property type="project" value="UniProtKB-UniRule"/>
</dbReference>
<evidence type="ECO:0000256" key="3">
    <source>
        <dbReference type="ARBA" id="ARBA00022448"/>
    </source>
</evidence>
<name>A0A840CW01_9BACE</name>
<evidence type="ECO:0000256" key="1">
    <source>
        <dbReference type="ARBA" id="ARBA00001917"/>
    </source>
</evidence>
<dbReference type="InterPro" id="IPR010086">
    <property type="entry name" value="Flavodoxin_lc"/>
</dbReference>
<evidence type="ECO:0000259" key="8">
    <source>
        <dbReference type="PROSITE" id="PS50902"/>
    </source>
</evidence>
<dbReference type="Gene3D" id="3.40.50.360">
    <property type="match status" value="1"/>
</dbReference>
<comment type="caution">
    <text evidence="9">The sequence shown here is derived from an EMBL/GenBank/DDBJ whole genome shotgun (WGS) entry which is preliminary data.</text>
</comment>
<evidence type="ECO:0000256" key="5">
    <source>
        <dbReference type="ARBA" id="ARBA00022643"/>
    </source>
</evidence>
<gene>
    <name evidence="9" type="ORF">GGR06_001288</name>
</gene>
<keyword evidence="3 7" id="KW-0813">Transport</keyword>
<dbReference type="RefSeq" id="WP_044161771.1">
    <property type="nucleotide sequence ID" value="NZ_JACIER010000004.1"/>
</dbReference>
<evidence type="ECO:0000313" key="9">
    <source>
        <dbReference type="EMBL" id="MBB4043506.1"/>
    </source>
</evidence>
<evidence type="ECO:0000256" key="6">
    <source>
        <dbReference type="ARBA" id="ARBA00022982"/>
    </source>
</evidence>
<comment type="function">
    <text evidence="7">Low-potential electron donor to a number of redox enzymes.</text>
</comment>
<dbReference type="InterPro" id="IPR008254">
    <property type="entry name" value="Flavodoxin/NO_synth"/>
</dbReference>
<sequence>MKNIGLFYGSETVKTGKLAKKIQAAFGESEVELVAVETAWIDDFKSYQYIILGSSTWFDGELPDYWAELVPALEDIDMTGKKVAIFGLGDQVRYPENFADGVGILAQLFESNGAQICGLTSPEGYKYTRSKAYRDGAFLGLIIDIENQSSKTKERIEEWVEQLKKEFK</sequence>
<dbReference type="PROSITE" id="PS50902">
    <property type="entry name" value="FLAVODOXIN_LIKE"/>
    <property type="match status" value="1"/>
</dbReference>
<proteinExistence type="inferred from homology"/>
<dbReference type="PANTHER" id="PTHR42809">
    <property type="entry name" value="FLAVODOXIN 2"/>
    <property type="match status" value="1"/>
</dbReference>
<dbReference type="PANTHER" id="PTHR42809:SF1">
    <property type="entry name" value="FLAVODOXIN 1"/>
    <property type="match status" value="1"/>
</dbReference>
<organism evidence="9 10">
    <name type="scientific">Bacteroides reticulotermitis</name>
    <dbReference type="NCBI Taxonomy" id="1133319"/>
    <lineage>
        <taxon>Bacteria</taxon>
        <taxon>Pseudomonadati</taxon>
        <taxon>Bacteroidota</taxon>
        <taxon>Bacteroidia</taxon>
        <taxon>Bacteroidales</taxon>
        <taxon>Bacteroidaceae</taxon>
        <taxon>Bacteroides</taxon>
    </lineage>
</organism>
<dbReference type="AlphaFoldDB" id="A0A840CW01"/>
<dbReference type="Pfam" id="PF00258">
    <property type="entry name" value="Flavodoxin_1"/>
    <property type="match status" value="1"/>
</dbReference>
<dbReference type="NCBIfam" id="TIGR01752">
    <property type="entry name" value="flav_long"/>
    <property type="match status" value="1"/>
</dbReference>
<dbReference type="Proteomes" id="UP000560658">
    <property type="component" value="Unassembled WGS sequence"/>
</dbReference>
<evidence type="ECO:0000313" key="10">
    <source>
        <dbReference type="Proteomes" id="UP000560658"/>
    </source>
</evidence>
<protein>
    <recommendedName>
        <fullName evidence="7">Flavodoxin</fullName>
    </recommendedName>
</protein>
<feature type="domain" description="Flavodoxin-like" evidence="8">
    <location>
        <begin position="4"/>
        <end position="164"/>
    </location>
</feature>
<keyword evidence="6 7" id="KW-0249">Electron transport</keyword>
<reference evidence="9" key="1">
    <citation type="submission" date="2020-08" db="EMBL/GenBank/DDBJ databases">
        <title>Genomic Encyclopedia of Type Strains, Phase IV (KMG-IV): sequencing the most valuable type-strain genomes for metagenomic binning, comparative biology and taxonomic classification.</title>
        <authorList>
            <person name="Goeker M."/>
        </authorList>
    </citation>
    <scope>NUCLEOTIDE SEQUENCE [LARGE SCALE GENOMIC DNA]</scope>
    <source>
        <strain evidence="9">DSM 105720</strain>
    </source>
</reference>
<keyword evidence="4 7" id="KW-0285">Flavoprotein</keyword>